<evidence type="ECO:0000256" key="4">
    <source>
        <dbReference type="ARBA" id="ARBA00022729"/>
    </source>
</evidence>
<organism evidence="11 12">
    <name type="scientific">Sinobacterium caligoides</name>
    <dbReference type="NCBI Taxonomy" id="933926"/>
    <lineage>
        <taxon>Bacteria</taxon>
        <taxon>Pseudomonadati</taxon>
        <taxon>Pseudomonadota</taxon>
        <taxon>Gammaproteobacteria</taxon>
        <taxon>Cellvibrionales</taxon>
        <taxon>Spongiibacteraceae</taxon>
        <taxon>Sinobacterium</taxon>
    </lineage>
</organism>
<evidence type="ECO:0000256" key="5">
    <source>
        <dbReference type="ARBA" id="ARBA00022737"/>
    </source>
</evidence>
<feature type="domain" description="POTRA" evidence="10">
    <location>
        <begin position="357"/>
        <end position="431"/>
    </location>
</feature>
<evidence type="ECO:0000256" key="6">
    <source>
        <dbReference type="ARBA" id="ARBA00023136"/>
    </source>
</evidence>
<comment type="subunit">
    <text evidence="8">Part of the Bam complex.</text>
</comment>
<evidence type="ECO:0000256" key="9">
    <source>
        <dbReference type="NCBIfam" id="TIGR03303"/>
    </source>
</evidence>
<protein>
    <recommendedName>
        <fullName evidence="8 9">Outer membrane protein assembly factor BamA</fullName>
    </recommendedName>
</protein>
<feature type="chain" id="PRO_5018344415" description="Outer membrane protein assembly factor BamA" evidence="8">
    <location>
        <begin position="32"/>
        <end position="854"/>
    </location>
</feature>
<dbReference type="HAMAP" id="MF_01430">
    <property type="entry name" value="OM_assembly_BamA"/>
    <property type="match status" value="1"/>
</dbReference>
<dbReference type="GO" id="GO:0043165">
    <property type="term" value="P:Gram-negative-bacterium-type cell outer membrane assembly"/>
    <property type="evidence" value="ECO:0007669"/>
    <property type="project" value="UniProtKB-UniRule"/>
</dbReference>
<dbReference type="Gene3D" id="2.40.160.50">
    <property type="entry name" value="membrane protein fhac: a member of the omp85/tpsb transporter family"/>
    <property type="match status" value="1"/>
</dbReference>
<evidence type="ECO:0000256" key="8">
    <source>
        <dbReference type="HAMAP-Rule" id="MF_01430"/>
    </source>
</evidence>
<reference evidence="11 12" key="1">
    <citation type="submission" date="2018-11" db="EMBL/GenBank/DDBJ databases">
        <title>Genomic Encyclopedia of Type Strains, Phase IV (KMG-IV): sequencing the most valuable type-strain genomes for metagenomic binning, comparative biology and taxonomic classification.</title>
        <authorList>
            <person name="Goeker M."/>
        </authorList>
    </citation>
    <scope>NUCLEOTIDE SEQUENCE [LARGE SCALE GENOMIC DNA]</scope>
    <source>
        <strain evidence="11 12">DSM 100316</strain>
    </source>
</reference>
<dbReference type="PIRSF" id="PIRSF006076">
    <property type="entry name" value="OM_assembly_OMP85"/>
    <property type="match status" value="1"/>
</dbReference>
<dbReference type="Pfam" id="PF01103">
    <property type="entry name" value="Omp85"/>
    <property type="match status" value="1"/>
</dbReference>
<dbReference type="InterPro" id="IPR000184">
    <property type="entry name" value="Bac_surfAg_D15"/>
</dbReference>
<evidence type="ECO:0000256" key="2">
    <source>
        <dbReference type="ARBA" id="ARBA00022452"/>
    </source>
</evidence>
<dbReference type="InterPro" id="IPR034746">
    <property type="entry name" value="POTRA"/>
</dbReference>
<evidence type="ECO:0000256" key="3">
    <source>
        <dbReference type="ARBA" id="ARBA00022692"/>
    </source>
</evidence>
<dbReference type="PANTHER" id="PTHR12815">
    <property type="entry name" value="SORTING AND ASSEMBLY MACHINERY SAMM50 PROTEIN FAMILY MEMBER"/>
    <property type="match status" value="1"/>
</dbReference>
<keyword evidence="12" id="KW-1185">Reference proteome</keyword>
<dbReference type="Gene3D" id="3.10.20.310">
    <property type="entry name" value="membrane protein fhac"/>
    <property type="match status" value="5"/>
</dbReference>
<keyword evidence="2 8" id="KW-1134">Transmembrane beta strand</keyword>
<dbReference type="AlphaFoldDB" id="A0A3N2DMM7"/>
<dbReference type="GO" id="GO:0051205">
    <property type="term" value="P:protein insertion into membrane"/>
    <property type="evidence" value="ECO:0007669"/>
    <property type="project" value="UniProtKB-UniRule"/>
</dbReference>
<feature type="domain" description="POTRA" evidence="10">
    <location>
        <begin position="34"/>
        <end position="101"/>
    </location>
</feature>
<comment type="function">
    <text evidence="8">Part of the outer membrane protein assembly complex, which is involved in assembly and insertion of beta-barrel proteins into the outer membrane.</text>
</comment>
<keyword evidence="4 8" id="KW-0732">Signal</keyword>
<keyword evidence="3 8" id="KW-0812">Transmembrane</keyword>
<dbReference type="InterPro" id="IPR010827">
    <property type="entry name" value="BamA/TamA_POTRA"/>
</dbReference>
<comment type="caution">
    <text evidence="11">The sequence shown here is derived from an EMBL/GenBank/DDBJ whole genome shotgun (WGS) entry which is preliminary data.</text>
</comment>
<dbReference type="Proteomes" id="UP000275394">
    <property type="component" value="Unassembled WGS sequence"/>
</dbReference>
<evidence type="ECO:0000313" key="12">
    <source>
        <dbReference type="Proteomes" id="UP000275394"/>
    </source>
</evidence>
<keyword evidence="5 8" id="KW-0677">Repeat</keyword>
<name>A0A3N2DMM7_9GAMM</name>
<evidence type="ECO:0000313" key="11">
    <source>
        <dbReference type="EMBL" id="ROS01040.1"/>
    </source>
</evidence>
<sequence precursor="true">MLGELVYNMAYLKKSSIAAALAAVISAPTWAEQFVVSDIRVEGLQRISAGSVFATLPLSVSDNVDSELLRHSAKMLFATGNFDDIQIGRDGDVLVLQVVERPSISDISIEGNKAIDTDALLEGLKGAGLAEGKVLKRSTLEGMRLELQRQYVSQGRYDATIETEVQQEPRNRVSVHINVNEGSVARISHINIVGNTVYSNEELLDNFTLQSSGMFSWISGDDKYSKEKLQGDIETLQSYYLDRGYINYRLESSQVSITPDRKSVYITINVDEGDEYTVDDVELSGDLVIPAEELNKFLIVQKGQVFSQALVTRSEEYVTQRLGNAGYTFAKVRGITDINEKDKTVSLKFFVDPGKRAYVRRISFSGNTKTKDEVLRREMRQMEASAASTAKIEQGRHKLEQLGFFKGVTVDTKPVPGSDDLVDVAYSVEEQPSGSIGASIGYAQGTGMILGANVQQNNFMGTGNRVGVGVNFSSYQRTASYSYVNPYYTEDQVSRGFSVYYRETNLEEINVASYSTNSYGASMNFGYPIKENERLGFSLGYQNTHITTGDYAVQEITRSPGAIDGTNGYWTPNPDASDDAPDEDKYIWHDGVDDAYFQPDEGPGGFVDLYGDQYDLFKMSASWSQSTLNRGQLATRGHSQSLSVDVAVPGSDLQYYKISYNGQYFVPLSKTFTLRFRGELGYGDGYGSTEHLPFFENYYAGGFGSVRGFKNNTLGPRSTPAQQYAVTCSEDGKQCGYLKDGEYYTSNPLDDDDPFGGNVLVEGSMELIFPAPFVKDKRSLRTAFFIDAGNVYSTDCYEGQNCLEPDLAELRYSAGVGLTWITGFGPLTFSLAKPLNEGEDDDTEVFQFSLGQSF</sequence>
<dbReference type="Pfam" id="PF07244">
    <property type="entry name" value="POTRA"/>
    <property type="match status" value="4"/>
</dbReference>
<feature type="signal peptide" evidence="8">
    <location>
        <begin position="1"/>
        <end position="31"/>
    </location>
</feature>
<dbReference type="InterPro" id="IPR023707">
    <property type="entry name" value="OM_assembly_BamA"/>
</dbReference>
<dbReference type="PANTHER" id="PTHR12815:SF23">
    <property type="entry name" value="OUTER MEMBRANE PROTEIN ASSEMBLY FACTOR BAMA"/>
    <property type="match status" value="1"/>
</dbReference>
<keyword evidence="7 8" id="KW-0998">Cell outer membrane</keyword>
<dbReference type="NCBIfam" id="TIGR03303">
    <property type="entry name" value="OM_YaeT"/>
    <property type="match status" value="1"/>
</dbReference>
<accession>A0A3N2DMM7</accession>
<feature type="domain" description="POTRA" evidence="10">
    <location>
        <begin position="185"/>
        <end position="273"/>
    </location>
</feature>
<dbReference type="InterPro" id="IPR039910">
    <property type="entry name" value="D15-like"/>
</dbReference>
<evidence type="ECO:0000259" key="10">
    <source>
        <dbReference type="PROSITE" id="PS51779"/>
    </source>
</evidence>
<dbReference type="PROSITE" id="PS51779">
    <property type="entry name" value="POTRA"/>
    <property type="match status" value="4"/>
</dbReference>
<dbReference type="FunFam" id="3.10.20.310:FF:000002">
    <property type="entry name" value="Outer membrane protein assembly factor BamA"/>
    <property type="match status" value="1"/>
</dbReference>
<comment type="similarity">
    <text evidence="8">Belongs to the BamA family.</text>
</comment>
<dbReference type="GO" id="GO:1990063">
    <property type="term" value="C:Bam protein complex"/>
    <property type="evidence" value="ECO:0007669"/>
    <property type="project" value="TreeGrafter"/>
</dbReference>
<keyword evidence="6 8" id="KW-0472">Membrane</keyword>
<feature type="domain" description="POTRA" evidence="10">
    <location>
        <begin position="102"/>
        <end position="182"/>
    </location>
</feature>
<gene>
    <name evidence="8" type="primary">bamA</name>
    <name evidence="11" type="ORF">EDC56_1463</name>
</gene>
<dbReference type="EMBL" id="RKHR01000004">
    <property type="protein sequence ID" value="ROS01040.1"/>
    <property type="molecule type" value="Genomic_DNA"/>
</dbReference>
<evidence type="ECO:0000256" key="1">
    <source>
        <dbReference type="ARBA" id="ARBA00004370"/>
    </source>
</evidence>
<evidence type="ECO:0000256" key="7">
    <source>
        <dbReference type="ARBA" id="ARBA00023237"/>
    </source>
</evidence>
<comment type="subcellular location">
    <subcellularLocation>
        <location evidence="8">Cell outer membrane</location>
    </subcellularLocation>
    <subcellularLocation>
        <location evidence="1">Membrane</location>
    </subcellularLocation>
</comment>
<proteinExistence type="inferred from homology"/>